<evidence type="ECO:0000256" key="12">
    <source>
        <dbReference type="ARBA" id="ARBA00023004"/>
    </source>
</evidence>
<dbReference type="SUPFAM" id="SSF81342">
    <property type="entry name" value="Transmembrane di-heme cytochromes"/>
    <property type="match status" value="1"/>
</dbReference>
<comment type="subunit">
    <text evidence="3 16">The main subunits of complex b-c1 are: cytochrome b, cytochrome c1 and the Rieske protein.</text>
</comment>
<dbReference type="PROSITE" id="PS51002">
    <property type="entry name" value="CYTB_NTER"/>
    <property type="match status" value="1"/>
</dbReference>
<dbReference type="CDD" id="cd00290">
    <property type="entry name" value="cytochrome_b_C"/>
    <property type="match status" value="1"/>
</dbReference>
<evidence type="ECO:0000256" key="5">
    <source>
        <dbReference type="ARBA" id="ARBA00022448"/>
    </source>
</evidence>
<keyword evidence="6 15" id="KW-0349">Heme</keyword>
<comment type="cofactor">
    <cofactor evidence="15">
        <name>heme</name>
        <dbReference type="ChEBI" id="CHEBI:30413"/>
    </cofactor>
    <text evidence="15">Binds 2 heme groups non-covalently.</text>
</comment>
<evidence type="ECO:0000256" key="16">
    <source>
        <dbReference type="RuleBase" id="RU003385"/>
    </source>
</evidence>
<feature type="transmembrane region" description="Helical" evidence="17">
    <location>
        <begin position="148"/>
        <end position="167"/>
    </location>
</feature>
<keyword evidence="8 16" id="KW-0812">Transmembrane</keyword>
<feature type="transmembrane region" description="Helical" evidence="17">
    <location>
        <begin position="249"/>
        <end position="266"/>
    </location>
</feature>
<dbReference type="InterPro" id="IPR048260">
    <property type="entry name" value="Cytochrome_b_C_euk/bac"/>
</dbReference>
<evidence type="ECO:0000256" key="10">
    <source>
        <dbReference type="ARBA" id="ARBA00022982"/>
    </source>
</evidence>
<dbReference type="Pfam" id="PF00033">
    <property type="entry name" value="Cytochrome_B"/>
    <property type="match status" value="1"/>
</dbReference>
<comment type="similarity">
    <text evidence="16">Belongs to the cytochrome b family.</text>
</comment>
<comment type="function">
    <text evidence="1 16">Component of the ubiquinol-cytochrome c reductase complex (complex III or cytochrome b-c1 complex), which is a respiratory chain that generates an electrochemical potential coupled to ATP synthesis.</text>
</comment>
<comment type="cofactor">
    <cofactor evidence="16">
        <name>heme b</name>
        <dbReference type="ChEBI" id="CHEBI:60344"/>
    </cofactor>
    <text evidence="16">Binds 2 heme groups non-covalently.</text>
</comment>
<evidence type="ECO:0000256" key="9">
    <source>
        <dbReference type="ARBA" id="ARBA00022723"/>
    </source>
</evidence>
<name>A0A450X317_9GAMM</name>
<dbReference type="SUPFAM" id="SSF81648">
    <property type="entry name" value="a domain/subunit of cytochrome bc1 complex (Ubiquinol-cytochrome c reductase)"/>
    <property type="match status" value="1"/>
</dbReference>
<dbReference type="InterPro" id="IPR036150">
    <property type="entry name" value="Cyt_b/b6_C_sf"/>
</dbReference>
<comment type="subcellular location">
    <subcellularLocation>
        <location evidence="2">Membrane</location>
        <topology evidence="2">Multi-pass membrane protein</topology>
    </subcellularLocation>
</comment>
<dbReference type="InterPro" id="IPR027387">
    <property type="entry name" value="Cytb/b6-like_sf"/>
</dbReference>
<evidence type="ECO:0000313" key="20">
    <source>
        <dbReference type="EMBL" id="VFK23630.1"/>
    </source>
</evidence>
<feature type="binding site" description="axial binding residue" evidence="15">
    <location>
        <position position="91"/>
    </location>
    <ligand>
        <name>heme b</name>
        <dbReference type="ChEBI" id="CHEBI:60344"/>
        <label>b562</label>
    </ligand>
    <ligandPart>
        <name>Fe</name>
        <dbReference type="ChEBI" id="CHEBI:18248"/>
    </ligandPart>
</feature>
<keyword evidence="7 16" id="KW-0679">Respiratory chain</keyword>
<dbReference type="EMBL" id="CAADFN010000149">
    <property type="protein sequence ID" value="VFK23630.1"/>
    <property type="molecule type" value="Genomic_DNA"/>
</dbReference>
<evidence type="ECO:0000256" key="3">
    <source>
        <dbReference type="ARBA" id="ARBA00011649"/>
    </source>
</evidence>
<evidence type="ECO:0000256" key="1">
    <source>
        <dbReference type="ARBA" id="ARBA00002444"/>
    </source>
</evidence>
<dbReference type="InterPro" id="IPR005798">
    <property type="entry name" value="Cyt_b/b6_C"/>
</dbReference>
<dbReference type="FunFam" id="1.20.810.10:FF:000004">
    <property type="entry name" value="Cytochrome b"/>
    <property type="match status" value="1"/>
</dbReference>
<evidence type="ECO:0000256" key="8">
    <source>
        <dbReference type="ARBA" id="ARBA00022692"/>
    </source>
</evidence>
<dbReference type="PROSITE" id="PS51003">
    <property type="entry name" value="CYTB_CTER"/>
    <property type="match status" value="1"/>
</dbReference>
<gene>
    <name evidence="20" type="ORF">BECKLFY1418C_GA0070996_11492</name>
</gene>
<dbReference type="InterPro" id="IPR005797">
    <property type="entry name" value="Cyt_b/b6_N"/>
</dbReference>
<dbReference type="PANTHER" id="PTHR19271:SF16">
    <property type="entry name" value="CYTOCHROME B"/>
    <property type="match status" value="1"/>
</dbReference>
<keyword evidence="5 16" id="KW-0813">Transport</keyword>
<feature type="transmembrane region" description="Helical" evidence="17">
    <location>
        <begin position="121"/>
        <end position="142"/>
    </location>
</feature>
<keyword evidence="12 15" id="KW-0408">Iron</keyword>
<feature type="transmembrane region" description="Helical" evidence="17">
    <location>
        <begin position="188"/>
        <end position="210"/>
    </location>
</feature>
<dbReference type="GO" id="GO:0008121">
    <property type="term" value="F:quinol-cytochrome-c reductase activity"/>
    <property type="evidence" value="ECO:0007669"/>
    <property type="project" value="InterPro"/>
</dbReference>
<feature type="transmembrane region" description="Helical" evidence="17">
    <location>
        <begin position="427"/>
        <end position="448"/>
    </location>
</feature>
<feature type="transmembrane region" description="Helical" evidence="17">
    <location>
        <begin position="398"/>
        <end position="415"/>
    </location>
</feature>
<feature type="domain" description="Cytochrome b/b6 N-terminal region profile" evidence="18">
    <location>
        <begin position="8"/>
        <end position="220"/>
    </location>
</feature>
<dbReference type="GO" id="GO:0022904">
    <property type="term" value="P:respiratory electron transport chain"/>
    <property type="evidence" value="ECO:0007669"/>
    <property type="project" value="InterPro"/>
</dbReference>
<evidence type="ECO:0000256" key="11">
    <source>
        <dbReference type="ARBA" id="ARBA00022989"/>
    </source>
</evidence>
<dbReference type="Pfam" id="PF00032">
    <property type="entry name" value="Cytochrom_B_C"/>
    <property type="match status" value="1"/>
</dbReference>
<dbReference type="PANTHER" id="PTHR19271">
    <property type="entry name" value="CYTOCHROME B"/>
    <property type="match status" value="1"/>
</dbReference>
<evidence type="ECO:0000256" key="14">
    <source>
        <dbReference type="PIRSR" id="PIRSR038885-1"/>
    </source>
</evidence>
<feature type="transmembrane region" description="Helical" evidence="17">
    <location>
        <begin position="342"/>
        <end position="362"/>
    </location>
</feature>
<protein>
    <recommendedName>
        <fullName evidence="4 16">Cytochrome b</fullName>
    </recommendedName>
</protein>
<dbReference type="GO" id="GO:0016491">
    <property type="term" value="F:oxidoreductase activity"/>
    <property type="evidence" value="ECO:0007669"/>
    <property type="project" value="InterPro"/>
</dbReference>
<evidence type="ECO:0000256" key="2">
    <source>
        <dbReference type="ARBA" id="ARBA00004141"/>
    </source>
</evidence>
<feature type="transmembrane region" description="Helical" evidence="17">
    <location>
        <begin position="374"/>
        <end position="392"/>
    </location>
</feature>
<evidence type="ECO:0000256" key="6">
    <source>
        <dbReference type="ARBA" id="ARBA00022617"/>
    </source>
</evidence>
<evidence type="ECO:0000256" key="7">
    <source>
        <dbReference type="ARBA" id="ARBA00022660"/>
    </source>
</evidence>
<dbReference type="CDD" id="cd00284">
    <property type="entry name" value="Cytochrome_b_N"/>
    <property type="match status" value="1"/>
</dbReference>
<dbReference type="GO" id="GO:0046872">
    <property type="term" value="F:metal ion binding"/>
    <property type="evidence" value="ECO:0007669"/>
    <property type="project" value="UniProtKB-KW"/>
</dbReference>
<evidence type="ECO:0000256" key="17">
    <source>
        <dbReference type="SAM" id="Phobius"/>
    </source>
</evidence>
<dbReference type="InterPro" id="IPR016174">
    <property type="entry name" value="Di-haem_cyt_TM"/>
</dbReference>
<evidence type="ECO:0000256" key="4">
    <source>
        <dbReference type="ARBA" id="ARBA00013531"/>
    </source>
</evidence>
<feature type="binding site" evidence="14">
    <location>
        <position position="212"/>
    </location>
    <ligand>
        <name>a ubiquinone</name>
        <dbReference type="ChEBI" id="CHEBI:16389"/>
    </ligand>
</feature>
<dbReference type="AlphaFoldDB" id="A0A450X317"/>
<feature type="transmembrane region" description="Helical" evidence="17">
    <location>
        <begin position="311"/>
        <end position="330"/>
    </location>
</feature>
<feature type="binding site" description="axial binding residue" evidence="15">
    <location>
        <position position="105"/>
    </location>
    <ligand>
        <name>heme b</name>
        <dbReference type="ChEBI" id="CHEBI:60344"/>
        <label>b566</label>
    </ligand>
    <ligandPart>
        <name>Fe</name>
        <dbReference type="ChEBI" id="CHEBI:18248"/>
    </ligandPart>
</feature>
<evidence type="ECO:0000259" key="18">
    <source>
        <dbReference type="PROSITE" id="PS51002"/>
    </source>
</evidence>
<organism evidence="20">
    <name type="scientific">Candidatus Kentrum sp. LFY</name>
    <dbReference type="NCBI Taxonomy" id="2126342"/>
    <lineage>
        <taxon>Bacteria</taxon>
        <taxon>Pseudomonadati</taxon>
        <taxon>Pseudomonadota</taxon>
        <taxon>Gammaproteobacteria</taxon>
        <taxon>Candidatus Kentrum</taxon>
    </lineage>
</organism>
<evidence type="ECO:0000256" key="15">
    <source>
        <dbReference type="PIRSR" id="PIRSR038885-2"/>
    </source>
</evidence>
<dbReference type="PIRSF" id="PIRSF038885">
    <property type="entry name" value="COB"/>
    <property type="match status" value="1"/>
</dbReference>
<feature type="binding site" description="axial binding residue" evidence="15">
    <location>
        <position position="192"/>
    </location>
    <ligand>
        <name>heme b</name>
        <dbReference type="ChEBI" id="CHEBI:60344"/>
        <label>b562</label>
    </ligand>
    <ligandPart>
        <name>Fe</name>
        <dbReference type="ChEBI" id="CHEBI:18248"/>
    </ligandPart>
</feature>
<sequence>MKNLLNSLVAWTDVRFPLTKLWNEHLAEYYAPKNFNFWYFFGSLALVILAIQILTGIWLTMNYKPDAELAFASVEFIMRDVEWGWLIRYLHSTGASAFFVVIYLHMFRGLMYGSYKEPRELLWLIGMVIYLALMAEAFMGYLLPWGQMSYWGAQVIVSLFGAIPFIGEDLALWIRGDYVVSDATLNRFFALHVIALPILLLGLVMAHIIALHETGSNNPDGVEIKKNKNEHGVPLDGIPFHPYYTVKDVVGIVVFLFLFSVVVFFSPEMGGWFLEKDNFVPANPLKTPEHIVPLWYFTPFYAILRAIPDKLVGVLAMGASIVMLFLLPWVDRHPVKSIRYRSVLYKGLLGLFVITFVVLGWLGTQPAVPVLSELGMRFSELYFGFFVILWLYSKERSSGTHLGVFVVVMMVVLVADMVRFSSDNAGLILISILIPIAYFGVFTLGAIYTDLNKSKLVPDRLIIK</sequence>
<keyword evidence="13 17" id="KW-0472">Membrane</keyword>
<dbReference type="GO" id="GO:0045275">
    <property type="term" value="C:respiratory chain complex III"/>
    <property type="evidence" value="ECO:0007669"/>
    <property type="project" value="InterPro"/>
</dbReference>
<dbReference type="Gene3D" id="1.20.810.10">
    <property type="entry name" value="Cytochrome Bc1 Complex, Chain C"/>
    <property type="match status" value="1"/>
</dbReference>
<accession>A0A450X317</accession>
<keyword evidence="9 15" id="KW-0479">Metal-binding</keyword>
<evidence type="ECO:0000259" key="19">
    <source>
        <dbReference type="PROSITE" id="PS51003"/>
    </source>
</evidence>
<feature type="binding site" description="axial binding residue" evidence="15">
    <location>
        <position position="207"/>
    </location>
    <ligand>
        <name>heme b</name>
        <dbReference type="ChEBI" id="CHEBI:60344"/>
        <label>b566</label>
    </ligand>
    <ligandPart>
        <name>Fe</name>
        <dbReference type="ChEBI" id="CHEBI:18248"/>
    </ligandPart>
</feature>
<proteinExistence type="inferred from homology"/>
<dbReference type="InterPro" id="IPR048259">
    <property type="entry name" value="Cytochrome_b_N_euk/bac"/>
</dbReference>
<reference evidence="20" key="1">
    <citation type="submission" date="2019-02" db="EMBL/GenBank/DDBJ databases">
        <authorList>
            <person name="Gruber-Vodicka R. H."/>
            <person name="Seah K. B. B."/>
        </authorList>
    </citation>
    <scope>NUCLEOTIDE SEQUENCE</scope>
    <source>
        <strain evidence="20">BECK_BY7</strain>
    </source>
</reference>
<keyword evidence="10 16" id="KW-0249">Electron transport</keyword>
<feature type="domain" description="Cytochrome b/b6 C-terminal region profile" evidence="19">
    <location>
        <begin position="230"/>
        <end position="404"/>
    </location>
</feature>
<keyword evidence="11 17" id="KW-1133">Transmembrane helix</keyword>
<feature type="transmembrane region" description="Helical" evidence="17">
    <location>
        <begin position="89"/>
        <end position="109"/>
    </location>
</feature>
<evidence type="ECO:0000256" key="13">
    <source>
        <dbReference type="ARBA" id="ARBA00023136"/>
    </source>
</evidence>
<feature type="transmembrane region" description="Helical" evidence="17">
    <location>
        <begin position="37"/>
        <end position="59"/>
    </location>
</feature>
<dbReference type="InterPro" id="IPR030689">
    <property type="entry name" value="Cytochrome_b"/>
</dbReference>